<evidence type="ECO:0000313" key="2">
    <source>
        <dbReference type="Proteomes" id="UP001281147"/>
    </source>
</evidence>
<evidence type="ECO:0000313" key="1">
    <source>
        <dbReference type="EMBL" id="KAK3705910.1"/>
    </source>
</evidence>
<name>A0ACC3MZ46_9PEZI</name>
<comment type="caution">
    <text evidence="1">The sequence shown here is derived from an EMBL/GenBank/DDBJ whole genome shotgun (WGS) entry which is preliminary data.</text>
</comment>
<organism evidence="1 2">
    <name type="scientific">Vermiconidia calcicola</name>
    <dbReference type="NCBI Taxonomy" id="1690605"/>
    <lineage>
        <taxon>Eukaryota</taxon>
        <taxon>Fungi</taxon>
        <taxon>Dikarya</taxon>
        <taxon>Ascomycota</taxon>
        <taxon>Pezizomycotina</taxon>
        <taxon>Dothideomycetes</taxon>
        <taxon>Dothideomycetidae</taxon>
        <taxon>Mycosphaerellales</taxon>
        <taxon>Extremaceae</taxon>
        <taxon>Vermiconidia</taxon>
    </lineage>
</organism>
<dbReference type="Proteomes" id="UP001281147">
    <property type="component" value="Unassembled WGS sequence"/>
</dbReference>
<gene>
    <name evidence="1" type="ORF">LTR37_013063</name>
</gene>
<accession>A0ACC3MZ46</accession>
<protein>
    <submittedName>
        <fullName evidence="1">Uncharacterized protein</fullName>
    </submittedName>
</protein>
<dbReference type="EMBL" id="JAUTXU010000125">
    <property type="protein sequence ID" value="KAK3705910.1"/>
    <property type="molecule type" value="Genomic_DNA"/>
</dbReference>
<proteinExistence type="predicted"/>
<keyword evidence="2" id="KW-1185">Reference proteome</keyword>
<reference evidence="1" key="1">
    <citation type="submission" date="2023-07" db="EMBL/GenBank/DDBJ databases">
        <title>Black Yeasts Isolated from many extreme environments.</title>
        <authorList>
            <person name="Coleine C."/>
            <person name="Stajich J.E."/>
            <person name="Selbmann L."/>
        </authorList>
    </citation>
    <scope>NUCLEOTIDE SEQUENCE</scope>
    <source>
        <strain evidence="1">CCFEE 5714</strain>
    </source>
</reference>
<sequence>MSWLTPKRRRTTGNLKTANAQVGNGAGTQAVPPVPNLENLIAVERPASTPRTISQPAIPSSSHSNGDSGESGDGNLFYAYARKGDDLKSRYLLTFASAYVANEWWLHLQTHFPDASRPGPQLFSFNTDDLLAKVWKHPALSHLKSKWMYIAFSDTQSEGLGGAAQGVIPVQDAEGNILGGTAPASPEFAGQVRKEAREVKSEVHKLEEHFEKMMAAIAQNTEKVAELSNSRSSGASDVVSSKVDSEDGRGMKEASLDMSVLSGHFVRMNDLLSKNSQHMEGMVKKHAENEQKLRQTIEGLAAQQKTDYLNMHQLSSHLDRIQTMMEASVEDRKDSAREAPESHNQPLRIDLSPLTDRLEKVQEAVEQNSALVKVLLDEGAGGDSKPGTPFWGKDQSTSPDLSPLTQNLDRIHSAIEQQSEHMRALVSFASGDNAGNKEAASAEQSFSLAPLGEHLEQIYNAIEQGNKHAKVAEKIDLGPLAERLEHFYNAARQGNSLEREPVPPDFGPLEDHFVTLRELSQQHSGYMQQLVEAQNATCQAVEANDPSKVDLGPLAKRLDQLQNAVEEGNRQAQESSKHDIGPLEEHLRALRELSYKQSDHMQHFIECQYATREAVEANGPSQHYLELLEKHLGGLRELAQQHSGHLQQLVESQYATQKAVEATGPPEMDLEPLEKHLEALRELSQQHGGHLQQLVESQNATQKAVEANGPPKMDLGPLERHMAVLGEHSQKHNDHMQQLIESQDATREAVEANGGEIDFSPLAELLDAIKESSDTNVDTIKKLLDSQEATCKESGVDFSPMIEYLEAIRNATAQNVEHTQTLVKSHQSRATSDRAVDLDLTPLTERLTRIHTTLEKQAEQRLPLPGSGDPKFVMSALTSHLSKIQAVTEQNSQHIKALREKQSSGQDKMLVAVSETSGQVQSLVKRNQEQEAWIESQNSQMRELMSGQREMVEVVRSLAKSIVAQNKGACDHVVVPPPRKMGRKVVGFVYDAKEAMS</sequence>